<dbReference type="STRING" id="105696.A0A1Y2LTS5"/>
<dbReference type="InParanoid" id="A0A1Y2LTS5"/>
<dbReference type="SUPFAM" id="SSF51905">
    <property type="entry name" value="FAD/NAD(P)-binding domain"/>
    <property type="match status" value="1"/>
</dbReference>
<evidence type="ECO:0000256" key="4">
    <source>
        <dbReference type="ARBA" id="ARBA00023002"/>
    </source>
</evidence>
<gene>
    <name evidence="7" type="ORF">B5807_10006</name>
</gene>
<keyword evidence="2" id="KW-0285">Flavoprotein</keyword>
<evidence type="ECO:0000259" key="6">
    <source>
        <dbReference type="Pfam" id="PF01494"/>
    </source>
</evidence>
<comment type="cofactor">
    <cofactor evidence="1">
        <name>FAD</name>
        <dbReference type="ChEBI" id="CHEBI:57692"/>
    </cofactor>
</comment>
<keyword evidence="4" id="KW-0560">Oxidoreductase</keyword>
<evidence type="ECO:0000256" key="1">
    <source>
        <dbReference type="ARBA" id="ARBA00001974"/>
    </source>
</evidence>
<dbReference type="InterPro" id="IPR036188">
    <property type="entry name" value="FAD/NAD-bd_sf"/>
</dbReference>
<keyword evidence="3" id="KW-0274">FAD</keyword>
<dbReference type="GO" id="GO:0071949">
    <property type="term" value="F:FAD binding"/>
    <property type="evidence" value="ECO:0007669"/>
    <property type="project" value="InterPro"/>
</dbReference>
<protein>
    <recommendedName>
        <fullName evidence="6">FAD-binding domain-containing protein</fullName>
    </recommendedName>
</protein>
<evidence type="ECO:0000256" key="3">
    <source>
        <dbReference type="ARBA" id="ARBA00022827"/>
    </source>
</evidence>
<dbReference type="PRINTS" id="PR00420">
    <property type="entry name" value="RNGMNOXGNASE"/>
</dbReference>
<dbReference type="AlphaFoldDB" id="A0A1Y2LTS5"/>
<sequence length="439" mass="49001">MIPSHCPGTLLTTLGQTYSIQSLMMTDHAKQDIHVLIVGAGTSGLLVAQGLKKNGLAFTIFESESNTTYQTRPREWGMTLHWGASHIASCLPEDLTARFHESYADPSLTLDAVTGLPIYNGKTGDLILEMGAEKPMRVSRKKMRNLFCEGIDVQYGKQVVRAYVIEDSSSPDNGRVKIEFKDGDHAVGDVVVGTDGAKSLLRESIVGFDDAQLTTVPVNLINFPYKFDAELSLQIRAYNKIFLNTIHPDHGTMFWLSIMDVPDPDKPETWSFQVMQSWNDKTTPPSADLTTNEGRLKFFKARCEEYAEPWRSVGRAIQDGTTIPMDRLTYWEKSKKWDNRGGRMTLCGDAAHPMTPHRGQGLNNALQDASNFVSTIVSVSKGSAMLAEAVQAYDDEVLERGQTEMEISLKQSYFIHDWETLSQSPMFKIGMRQVKKGET</sequence>
<dbReference type="PANTHER" id="PTHR47178:SF2">
    <property type="entry name" value="FAD-BINDING DOMAIN-CONTAINING PROTEIN"/>
    <property type="match status" value="1"/>
</dbReference>
<keyword evidence="8" id="KW-1185">Reference proteome</keyword>
<evidence type="ECO:0000313" key="7">
    <source>
        <dbReference type="EMBL" id="OSS47314.1"/>
    </source>
</evidence>
<accession>A0A1Y2LTS5</accession>
<dbReference type="OMA" id="GRMTLCG"/>
<dbReference type="Proteomes" id="UP000193240">
    <property type="component" value="Unassembled WGS sequence"/>
</dbReference>
<dbReference type="Pfam" id="PF01494">
    <property type="entry name" value="FAD_binding_3"/>
    <property type="match status" value="1"/>
</dbReference>
<dbReference type="Gene3D" id="3.50.50.60">
    <property type="entry name" value="FAD/NAD(P)-binding domain"/>
    <property type="match status" value="1"/>
</dbReference>
<dbReference type="GO" id="GO:0004497">
    <property type="term" value="F:monooxygenase activity"/>
    <property type="evidence" value="ECO:0007669"/>
    <property type="project" value="UniProtKB-KW"/>
</dbReference>
<proteinExistence type="predicted"/>
<dbReference type="PANTHER" id="PTHR47178">
    <property type="entry name" value="MONOOXYGENASE, FAD-BINDING"/>
    <property type="match status" value="1"/>
</dbReference>
<dbReference type="EMBL" id="KZ107849">
    <property type="protein sequence ID" value="OSS47314.1"/>
    <property type="molecule type" value="Genomic_DNA"/>
</dbReference>
<dbReference type="InterPro" id="IPR002938">
    <property type="entry name" value="FAD-bd"/>
</dbReference>
<feature type="domain" description="FAD-binding" evidence="6">
    <location>
        <begin position="189"/>
        <end position="403"/>
    </location>
</feature>
<reference evidence="7 8" key="1">
    <citation type="journal article" date="2017" name="Genome Announc.">
        <title>Genome sequence of the saprophytic ascomycete Epicoccum nigrum ICMP 19927 strain isolated from New Zealand.</title>
        <authorList>
            <person name="Fokin M."/>
            <person name="Fleetwood D."/>
            <person name="Weir B.S."/>
            <person name="Villas-Boas S.G."/>
        </authorList>
    </citation>
    <scope>NUCLEOTIDE SEQUENCE [LARGE SCALE GENOMIC DNA]</scope>
    <source>
        <strain evidence="7 8">ICMP 19927</strain>
    </source>
</reference>
<dbReference type="Pfam" id="PF13450">
    <property type="entry name" value="NAD_binding_8"/>
    <property type="match status" value="1"/>
</dbReference>
<evidence type="ECO:0000256" key="2">
    <source>
        <dbReference type="ARBA" id="ARBA00022630"/>
    </source>
</evidence>
<name>A0A1Y2LTS5_EPING</name>
<keyword evidence="5" id="KW-0503">Monooxygenase</keyword>
<evidence type="ECO:0000313" key="8">
    <source>
        <dbReference type="Proteomes" id="UP000193240"/>
    </source>
</evidence>
<organism evidence="7 8">
    <name type="scientific">Epicoccum nigrum</name>
    <name type="common">Soil fungus</name>
    <name type="synonym">Epicoccum purpurascens</name>
    <dbReference type="NCBI Taxonomy" id="105696"/>
    <lineage>
        <taxon>Eukaryota</taxon>
        <taxon>Fungi</taxon>
        <taxon>Dikarya</taxon>
        <taxon>Ascomycota</taxon>
        <taxon>Pezizomycotina</taxon>
        <taxon>Dothideomycetes</taxon>
        <taxon>Pleosporomycetidae</taxon>
        <taxon>Pleosporales</taxon>
        <taxon>Pleosporineae</taxon>
        <taxon>Didymellaceae</taxon>
        <taxon>Epicoccum</taxon>
    </lineage>
</organism>
<evidence type="ECO:0000256" key="5">
    <source>
        <dbReference type="ARBA" id="ARBA00023033"/>
    </source>
</evidence>